<feature type="region of interest" description="Disordered" evidence="1">
    <location>
        <begin position="1"/>
        <end position="20"/>
    </location>
</feature>
<evidence type="ECO:0000313" key="2">
    <source>
        <dbReference type="EMBL" id="KWV44444.1"/>
    </source>
</evidence>
<comment type="caution">
    <text evidence="2">The sequence shown here is derived from an EMBL/GenBank/DDBJ whole genome shotgun (WGS) entry which is preliminary data.</text>
</comment>
<accession>A0A109J8U7</accession>
<dbReference type="EMBL" id="LNCU01000129">
    <property type="protein sequence ID" value="KWV44444.1"/>
    <property type="molecule type" value="Genomic_DNA"/>
</dbReference>
<name>A0A109J8U7_9BRAD</name>
<sequence length="66" mass="7505">MQARTLKRSTPHGHEGQTRKRFYASFRSALQTHLQGVDGATPEVVINKCRHDAALLSRLNDVTFRQ</sequence>
<organism evidence="2 3">
    <name type="scientific">Bradyrhizobium macuxiense</name>
    <dbReference type="NCBI Taxonomy" id="1755647"/>
    <lineage>
        <taxon>Bacteria</taxon>
        <taxon>Pseudomonadati</taxon>
        <taxon>Pseudomonadota</taxon>
        <taxon>Alphaproteobacteria</taxon>
        <taxon>Hyphomicrobiales</taxon>
        <taxon>Nitrobacteraceae</taxon>
        <taxon>Bradyrhizobium</taxon>
    </lineage>
</organism>
<feature type="compositionally biased region" description="Basic residues" evidence="1">
    <location>
        <begin position="1"/>
        <end position="11"/>
    </location>
</feature>
<evidence type="ECO:0000313" key="3">
    <source>
        <dbReference type="Proteomes" id="UP000057737"/>
    </source>
</evidence>
<reference evidence="2 3" key="1">
    <citation type="submission" date="2015-11" db="EMBL/GenBank/DDBJ databases">
        <title>Draft Genome Sequence of the Strain BR 10303 (Bradyrhizobium sp.) isolated from nodules of Centrolobium paraense.</title>
        <authorList>
            <person name="Zelli J.E."/>
            <person name="Simoes-Araujo J.L."/>
            <person name="Barauna A.C."/>
            <person name="Silva K."/>
        </authorList>
    </citation>
    <scope>NUCLEOTIDE SEQUENCE [LARGE SCALE GENOMIC DNA]</scope>
    <source>
        <strain evidence="2 3">BR 10303</strain>
    </source>
</reference>
<dbReference type="AlphaFoldDB" id="A0A109J8U7"/>
<protein>
    <submittedName>
        <fullName evidence="2">Uncharacterized protein</fullName>
    </submittedName>
</protein>
<evidence type="ECO:0000256" key="1">
    <source>
        <dbReference type="SAM" id="MobiDB-lite"/>
    </source>
</evidence>
<proteinExistence type="predicted"/>
<gene>
    <name evidence="2" type="ORF">AS156_24355</name>
</gene>
<dbReference type="Proteomes" id="UP000057737">
    <property type="component" value="Unassembled WGS sequence"/>
</dbReference>
<keyword evidence="3" id="KW-1185">Reference proteome</keyword>